<dbReference type="InterPro" id="IPR029384">
    <property type="entry name" value="Speriolin_C"/>
</dbReference>
<feature type="compositionally biased region" description="Basic and acidic residues" evidence="1">
    <location>
        <begin position="129"/>
        <end position="141"/>
    </location>
</feature>
<feature type="region of interest" description="Disordered" evidence="1">
    <location>
        <begin position="316"/>
        <end position="476"/>
    </location>
</feature>
<evidence type="ECO:0000313" key="4">
    <source>
        <dbReference type="Proteomes" id="UP001209878"/>
    </source>
</evidence>
<feature type="domain" description="Speriolin C-terminal" evidence="2">
    <location>
        <begin position="505"/>
        <end position="566"/>
    </location>
</feature>
<feature type="region of interest" description="Disordered" evidence="1">
    <location>
        <begin position="101"/>
        <end position="281"/>
    </location>
</feature>
<sequence>MSQTRSPHMESVRMEDLEEDAQSNETLKSEIRHVLHENELLRAQLHLVRENAGLRIGSLLATIISWFEERDKPGNGSREENLRMYLRKHNLEIGGDATTYVSEQPMPAEPSRAEQAPWSAPPSGVISAELRDLESAPETHEATPLPGTSMSRPESSRPFSSVGRSETPRRGSGMGPKEAAESGSASSQKSGSYPQVQPTQPSRTRTSLPTRLDSSAGNDANDTDSRQRVNQKLSAVPEPRSSVPMPADRVEGSYDEMRTFHPEDRRGEQAPTTIDGTPIPLGKLKEASFHFTANSASTAPNPPYSAAIDYKANIKRSSGGHAASRQQDAQMYDARNYQDSATRNYQDPATRNYQDPATRNYQESAKRNCQDSASRNYQDPATRNYQDRATPTYQDPAVRSYQESAKRTSQEPSTRSNQEPASDGRAGRTNGSAKGRGSVTRSTEPRTGSAREGSQSPIIERRFGTRANRPPKMSVDTGFKRCLTAESANQMRRYEITRFNEGTPLVNEYGLLSTTSNLENLGYDSKSVFEELIRKVTPCDHLRDVLIFLDCLTLLAKEDGKPMITW</sequence>
<dbReference type="Proteomes" id="UP001209878">
    <property type="component" value="Unassembled WGS sequence"/>
</dbReference>
<organism evidence="3 4">
    <name type="scientific">Ridgeia piscesae</name>
    <name type="common">Tubeworm</name>
    <dbReference type="NCBI Taxonomy" id="27915"/>
    <lineage>
        <taxon>Eukaryota</taxon>
        <taxon>Metazoa</taxon>
        <taxon>Spiralia</taxon>
        <taxon>Lophotrochozoa</taxon>
        <taxon>Annelida</taxon>
        <taxon>Polychaeta</taxon>
        <taxon>Sedentaria</taxon>
        <taxon>Canalipalpata</taxon>
        <taxon>Sabellida</taxon>
        <taxon>Siboglinidae</taxon>
        <taxon>Ridgeia</taxon>
    </lineage>
</organism>
<feature type="compositionally biased region" description="Polar residues" evidence="1">
    <location>
        <begin position="193"/>
        <end position="220"/>
    </location>
</feature>
<feature type="compositionally biased region" description="Basic and acidic residues" evidence="1">
    <location>
        <begin position="248"/>
        <end position="268"/>
    </location>
</feature>
<proteinExistence type="predicted"/>
<feature type="region of interest" description="Disordered" evidence="1">
    <location>
        <begin position="1"/>
        <end position="25"/>
    </location>
</feature>
<reference evidence="3" key="1">
    <citation type="journal article" date="2023" name="Mol. Biol. Evol.">
        <title>Third-Generation Sequencing Reveals the Adaptive Role of the Epigenome in Three Deep-Sea Polychaetes.</title>
        <authorList>
            <person name="Perez M."/>
            <person name="Aroh O."/>
            <person name="Sun Y."/>
            <person name="Lan Y."/>
            <person name="Juniper S.K."/>
            <person name="Young C.R."/>
            <person name="Angers B."/>
            <person name="Qian P.Y."/>
        </authorList>
    </citation>
    <scope>NUCLEOTIDE SEQUENCE</scope>
    <source>
        <strain evidence="3">R07B-5</strain>
    </source>
</reference>
<comment type="caution">
    <text evidence="3">The sequence shown here is derived from an EMBL/GenBank/DDBJ whole genome shotgun (WGS) entry which is preliminary data.</text>
</comment>
<feature type="compositionally biased region" description="Polar residues" evidence="1">
    <location>
        <begin position="439"/>
        <end position="457"/>
    </location>
</feature>
<feature type="compositionally biased region" description="Polar residues" evidence="1">
    <location>
        <begin position="146"/>
        <end position="164"/>
    </location>
</feature>
<feature type="compositionally biased region" description="Polar residues" evidence="1">
    <location>
        <begin position="410"/>
        <end position="420"/>
    </location>
</feature>
<dbReference type="Pfam" id="PF15059">
    <property type="entry name" value="Speriolin_C"/>
    <property type="match status" value="1"/>
</dbReference>
<dbReference type="EMBL" id="JAODUO010000006">
    <property type="protein sequence ID" value="KAK2193814.1"/>
    <property type="molecule type" value="Genomic_DNA"/>
</dbReference>
<keyword evidence="4" id="KW-1185">Reference proteome</keyword>
<gene>
    <name evidence="3" type="ORF">NP493_5g10013</name>
</gene>
<dbReference type="AlphaFoldDB" id="A0AAD9PFD4"/>
<feature type="compositionally biased region" description="Low complexity" evidence="1">
    <location>
        <begin position="181"/>
        <end position="192"/>
    </location>
</feature>
<feature type="compositionally biased region" description="Polar residues" evidence="1">
    <location>
        <begin position="370"/>
        <end position="393"/>
    </location>
</feature>
<name>A0AAD9PFD4_RIDPI</name>
<evidence type="ECO:0000259" key="2">
    <source>
        <dbReference type="Pfam" id="PF15059"/>
    </source>
</evidence>
<evidence type="ECO:0000256" key="1">
    <source>
        <dbReference type="SAM" id="MobiDB-lite"/>
    </source>
</evidence>
<evidence type="ECO:0000313" key="3">
    <source>
        <dbReference type="EMBL" id="KAK2193814.1"/>
    </source>
</evidence>
<accession>A0AAD9PFD4</accession>
<feature type="compositionally biased region" description="Polar residues" evidence="1">
    <location>
        <begin position="337"/>
        <end position="363"/>
    </location>
</feature>
<protein>
    <recommendedName>
        <fullName evidence="2">Speriolin C-terminal domain-containing protein</fullName>
    </recommendedName>
</protein>